<gene>
    <name evidence="1" type="ORF">PORCRE_1755</name>
</gene>
<reference evidence="1 2" key="2">
    <citation type="journal article" date="2013" name="Genome Announc.">
        <title>Draft Genome Sequences of Porphyromonas crevioricanis JCM 15906T and Porphyromonas cansulci JCM 13913T Isolated from a Canine Oral Cavity.</title>
        <authorList>
            <person name="Sakamoto M."/>
            <person name="Tanaka N."/>
            <person name="Shiwa Y."/>
            <person name="Yoshikawa H."/>
            <person name="Ohkuma M."/>
        </authorList>
    </citation>
    <scope>NUCLEOTIDE SEQUENCE [LARGE SCALE GENOMIC DNA]</scope>
    <source>
        <strain evidence="1 2">JCM 15906</strain>
    </source>
</reference>
<comment type="caution">
    <text evidence="1">The sequence shown here is derived from an EMBL/GenBank/DDBJ whole genome shotgun (WGS) entry which is preliminary data.</text>
</comment>
<name>T1DT62_9PORP</name>
<evidence type="ECO:0000313" key="1">
    <source>
        <dbReference type="EMBL" id="GAD06035.1"/>
    </source>
</evidence>
<sequence>MESFCFCKPLFSCTSEREPVLVFSYLLWWQEHEIVSKKLS</sequence>
<reference evidence="2" key="1">
    <citation type="journal article" date="2013" name="Genome">
        <title>Draft Genome Sequences of Porphyromonas crevioricanis JCM 15906T and Porphyromonas cansulci JCM 13913T Isolated from a Canine Oral Cavity.</title>
        <authorList>
            <person name="Sakamoto M."/>
            <person name="Tanaka N."/>
            <person name="Shiwa Y."/>
            <person name="Yoshikawa H."/>
            <person name="Ohkuma M."/>
        </authorList>
    </citation>
    <scope>NUCLEOTIDE SEQUENCE [LARGE SCALE GENOMIC DNA]</scope>
    <source>
        <strain evidence="2">JCM 15906</strain>
    </source>
</reference>
<dbReference type="AlphaFoldDB" id="T1DT62"/>
<accession>T1DT62</accession>
<evidence type="ECO:0000313" key="2">
    <source>
        <dbReference type="Proteomes" id="UP000018031"/>
    </source>
</evidence>
<dbReference type="EMBL" id="BAOU01000054">
    <property type="protein sequence ID" value="GAD06035.1"/>
    <property type="molecule type" value="Genomic_DNA"/>
</dbReference>
<protein>
    <submittedName>
        <fullName evidence="1">Uncharacterized protein</fullName>
    </submittedName>
</protein>
<dbReference type="Proteomes" id="UP000018031">
    <property type="component" value="Unassembled WGS sequence"/>
</dbReference>
<organism evidence="1 2">
    <name type="scientific">Porphyromonas crevioricanis JCM 15906</name>
    <dbReference type="NCBI Taxonomy" id="1305617"/>
    <lineage>
        <taxon>Bacteria</taxon>
        <taxon>Pseudomonadati</taxon>
        <taxon>Bacteroidota</taxon>
        <taxon>Bacteroidia</taxon>
        <taxon>Bacteroidales</taxon>
        <taxon>Porphyromonadaceae</taxon>
        <taxon>Porphyromonas</taxon>
    </lineage>
</organism>
<proteinExistence type="predicted"/>